<keyword evidence="8" id="KW-0808">Transferase</keyword>
<dbReference type="Proteomes" id="UP000824540">
    <property type="component" value="Unassembled WGS sequence"/>
</dbReference>
<sequence>MGMLESGRSWRGSEGLVQPQVLSSPLGQEMPGSDSGVYNIFLCLRPKLDVLCGDQKISLPSASRTKTAVTLNENFSQLSCLFPRCNCEADFLSSILLTLSNETSMESGFKEQYGLAPAAISAGKLGALSSEILRPDQRVHDDASQVLVCNDTKYRDVEPSAVFASNSLKPHVIESSFTGPDKSARINSMRVNQPVPPREASTPQHIPVGAKTDSQDVGVASNHLTSYDHQNIVVLEDDPVVMESASFLYEKHPSVSTLLRYQKEALHVIRGSRMHLTRNSRVVLVGHGSRGGDGAAILGGYQAEEIAGVVGAMETEDGYVRTVSVVGCELGRDLSFATRLLRALRSLHVETKLHLRLSALSITRSGEKVTREEGNGLPTWRHKDGRNKIIAWLDGAENLLTRVEESQRGRVVPHYSGKALQGREWPTQPTPSIMPKKHKIPPSTEEPKLKKTRADENQTPEWPAEAERSVFAESVRNFRNFSLFLMWFANLPMERRITAEDRLTASHSPYSQDEDPLSYSPLPLLFLFAAHNCYRAHCRSEPSHLLDDSRTLSDENRYEYPETQYCPVQEATVAPNDRIPAYLPSVVDITHNSSVPWTYESGSFSQVEWAVASKHSTSYDHQNIVVLENDPVVMESASFLYEKHPSVSTLLSYQKGALHVIRGSRMHLTRNSRVVLVGHGSRGGDGAAILGGYQAEEIAGVVGAMETEDGRVRTVSVVGCELGRDLLFATRLLRALRSLHVETKLHLRRSALSITPSGEKVTREEGNGPPTWRHKDGRNKIIAWLDGTGNLLTREEERQRGRVVPHYQGQALHIEPLDWPTHPQMFVPAELRAKYTSIDCLEGLTWSLFFEANEKSRAPDYALEDSRANHTIVWLNGQEPSSDISIKHIVTILDLVREIRYVAKENVNADLYYALNDIVYKVEKRTLEHLTLRDLRQGLKASEFNDFCRQTFQFRQCEGSSNCERWGHYFMAAVFSESVRNFRTFSLFLMSVIACEVSRFQGPDDQICTAFVGEDHPMVGAGTWLERDKRGFYGCSLSTADEWTKRDKLVWLEEVLRKENALFSRTKAKMVSVYGQQEDAELDIFGKVKVINQYAFSSFIEYFRGTNEGRKLSRG</sequence>
<protein>
    <recommendedName>
        <fullName evidence="20">Peptidase C80 domain-containing protein</fullName>
    </recommendedName>
</protein>
<evidence type="ECO:0000256" key="1">
    <source>
        <dbReference type="ARBA" id="ARBA00001946"/>
    </source>
</evidence>
<evidence type="ECO:0000256" key="18">
    <source>
        <dbReference type="ARBA" id="ARBA00023136"/>
    </source>
</evidence>
<evidence type="ECO:0000256" key="6">
    <source>
        <dbReference type="ARBA" id="ARBA00022656"/>
    </source>
</evidence>
<dbReference type="Pfam" id="PF11713">
    <property type="entry name" value="Peptidase_C80"/>
    <property type="match status" value="2"/>
</dbReference>
<dbReference type="GO" id="GO:0006508">
    <property type="term" value="P:proteolysis"/>
    <property type="evidence" value="ECO:0007669"/>
    <property type="project" value="UniProtKB-KW"/>
</dbReference>
<keyword evidence="17" id="KW-0446">Lipid-binding</keyword>
<keyword evidence="5" id="KW-0964">Secreted</keyword>
<evidence type="ECO:0000256" key="16">
    <source>
        <dbReference type="ARBA" id="ARBA00023026"/>
    </source>
</evidence>
<keyword evidence="22" id="KW-1185">Reference proteome</keyword>
<comment type="cofactor">
    <cofactor evidence="1">
        <name>Mg(2+)</name>
        <dbReference type="ChEBI" id="CHEBI:18420"/>
    </cofactor>
</comment>
<accession>A0A8T2MMK5</accession>
<evidence type="ECO:0000256" key="14">
    <source>
        <dbReference type="ARBA" id="ARBA00022842"/>
    </source>
</evidence>
<evidence type="ECO:0000256" key="10">
    <source>
        <dbReference type="ARBA" id="ARBA00022737"/>
    </source>
</evidence>
<keyword evidence="6" id="KW-0800">Toxin</keyword>
<gene>
    <name evidence="21" type="ORF">JZ751_006602</name>
</gene>
<evidence type="ECO:0000259" key="20">
    <source>
        <dbReference type="PROSITE" id="PS51771"/>
    </source>
</evidence>
<dbReference type="GO" id="GO:0008234">
    <property type="term" value="F:cysteine-type peptidase activity"/>
    <property type="evidence" value="ECO:0007669"/>
    <property type="project" value="UniProtKB-KW"/>
</dbReference>
<evidence type="ECO:0000313" key="21">
    <source>
        <dbReference type="EMBL" id="KAG9329195.1"/>
    </source>
</evidence>
<dbReference type="GO" id="GO:0043657">
    <property type="term" value="C:host cell"/>
    <property type="evidence" value="ECO:0007669"/>
    <property type="project" value="UniProtKB-SubCell"/>
</dbReference>
<evidence type="ECO:0000256" key="17">
    <source>
        <dbReference type="ARBA" id="ARBA00023121"/>
    </source>
</evidence>
<keyword evidence="16" id="KW-0843">Virulence</keyword>
<keyword evidence="18" id="KW-0472">Membrane</keyword>
<dbReference type="InterPro" id="IPR020974">
    <property type="entry name" value="CPD_dom"/>
</dbReference>
<keyword evidence="14" id="KW-0460">Magnesium</keyword>
<feature type="domain" description="Peptidase C80" evidence="20">
    <location>
        <begin position="218"/>
        <end position="395"/>
    </location>
</feature>
<feature type="region of interest" description="Disordered" evidence="19">
    <location>
        <begin position="421"/>
        <end position="465"/>
    </location>
</feature>
<dbReference type="AlphaFoldDB" id="A0A8T2MMK5"/>
<evidence type="ECO:0000256" key="3">
    <source>
        <dbReference type="ARBA" id="ARBA00004551"/>
    </source>
</evidence>
<keyword evidence="9" id="KW-0479">Metal-binding</keyword>
<feature type="compositionally biased region" description="Basic and acidic residues" evidence="19">
    <location>
        <begin position="445"/>
        <end position="456"/>
    </location>
</feature>
<dbReference type="GO" id="GO:0016740">
    <property type="term" value="F:transferase activity"/>
    <property type="evidence" value="ECO:0007669"/>
    <property type="project" value="UniProtKB-KW"/>
</dbReference>
<dbReference type="InterPro" id="IPR038383">
    <property type="entry name" value="CPD_dom_sf"/>
</dbReference>
<evidence type="ECO:0000256" key="15">
    <source>
        <dbReference type="ARBA" id="ARBA00022870"/>
    </source>
</evidence>
<keyword evidence="7" id="KW-0645">Protease</keyword>
<evidence type="ECO:0000256" key="11">
    <source>
        <dbReference type="ARBA" id="ARBA00022801"/>
    </source>
</evidence>
<dbReference type="CDD" id="cd20500">
    <property type="entry name" value="Peptidase_C80"/>
    <property type="match status" value="2"/>
</dbReference>
<comment type="caution">
    <text evidence="21">The sequence shown here is derived from an EMBL/GenBank/DDBJ whole genome shotgun (WGS) entry which is preliminary data.</text>
</comment>
<proteinExistence type="predicted"/>
<dbReference type="Gene3D" id="3.40.50.11050">
    <property type="match status" value="2"/>
</dbReference>
<keyword evidence="11" id="KW-0378">Hydrolase</keyword>
<keyword evidence="12" id="KW-0788">Thiol protease</keyword>
<reference evidence="21" key="1">
    <citation type="thesis" date="2021" institute="BYU ScholarsArchive" country="Provo, UT, USA">
        <title>Applications of and Algorithms for Genome Assembly and Genomic Analyses with an Emphasis on Marine Teleosts.</title>
        <authorList>
            <person name="Pickett B.D."/>
        </authorList>
    </citation>
    <scope>NUCLEOTIDE SEQUENCE</scope>
    <source>
        <strain evidence="21">HI-2016</strain>
    </source>
</reference>
<evidence type="ECO:0000256" key="19">
    <source>
        <dbReference type="SAM" id="MobiDB-lite"/>
    </source>
</evidence>
<evidence type="ECO:0000256" key="5">
    <source>
        <dbReference type="ARBA" id="ARBA00022525"/>
    </source>
</evidence>
<comment type="subcellular location">
    <subcellularLocation>
        <location evidence="2">Host cell</location>
    </subcellularLocation>
    <subcellularLocation>
        <location evidence="3">Host membrane</location>
    </subcellularLocation>
    <subcellularLocation>
        <location evidence="4">Secreted</location>
    </subcellularLocation>
</comment>
<name>A0A8T2MMK5_9TELE</name>
<dbReference type="OrthoDB" id="8942336at2759"/>
<dbReference type="PROSITE" id="PS51771">
    <property type="entry name" value="CGT_MARTX_CPD"/>
    <property type="match status" value="2"/>
</dbReference>
<evidence type="ECO:0000256" key="8">
    <source>
        <dbReference type="ARBA" id="ARBA00022679"/>
    </source>
</evidence>
<feature type="domain" description="Peptidase C80" evidence="20">
    <location>
        <begin position="610"/>
        <end position="787"/>
    </location>
</feature>
<dbReference type="GO" id="GO:0090729">
    <property type="term" value="F:toxin activity"/>
    <property type="evidence" value="ECO:0007669"/>
    <property type="project" value="UniProtKB-KW"/>
</dbReference>
<evidence type="ECO:0000256" key="7">
    <source>
        <dbReference type="ARBA" id="ARBA00022670"/>
    </source>
</evidence>
<evidence type="ECO:0000256" key="4">
    <source>
        <dbReference type="ARBA" id="ARBA00004613"/>
    </source>
</evidence>
<organism evidence="21 22">
    <name type="scientific">Albula glossodonta</name>
    <name type="common">roundjaw bonefish</name>
    <dbReference type="NCBI Taxonomy" id="121402"/>
    <lineage>
        <taxon>Eukaryota</taxon>
        <taxon>Metazoa</taxon>
        <taxon>Chordata</taxon>
        <taxon>Craniata</taxon>
        <taxon>Vertebrata</taxon>
        <taxon>Euteleostomi</taxon>
        <taxon>Actinopterygii</taxon>
        <taxon>Neopterygii</taxon>
        <taxon>Teleostei</taxon>
        <taxon>Albuliformes</taxon>
        <taxon>Albulidae</taxon>
        <taxon>Albula</taxon>
    </lineage>
</organism>
<evidence type="ECO:0000256" key="9">
    <source>
        <dbReference type="ARBA" id="ARBA00022723"/>
    </source>
</evidence>
<dbReference type="GO" id="GO:0046872">
    <property type="term" value="F:metal ion binding"/>
    <property type="evidence" value="ECO:0007669"/>
    <property type="project" value="UniProtKB-KW"/>
</dbReference>
<evidence type="ECO:0000256" key="13">
    <source>
        <dbReference type="ARBA" id="ARBA00022813"/>
    </source>
</evidence>
<evidence type="ECO:0000313" key="22">
    <source>
        <dbReference type="Proteomes" id="UP000824540"/>
    </source>
</evidence>
<keyword evidence="13" id="KW-0068">Autocatalytic cleavage</keyword>
<evidence type="ECO:0000256" key="12">
    <source>
        <dbReference type="ARBA" id="ARBA00022807"/>
    </source>
</evidence>
<evidence type="ECO:0000256" key="2">
    <source>
        <dbReference type="ARBA" id="ARBA00004340"/>
    </source>
</evidence>
<dbReference type="GO" id="GO:0005576">
    <property type="term" value="C:extracellular region"/>
    <property type="evidence" value="ECO:0007669"/>
    <property type="project" value="UniProtKB-SubCell"/>
</dbReference>
<keyword evidence="15" id="KW-1043">Host membrane</keyword>
<feature type="non-terminal residue" evidence="21">
    <location>
        <position position="1"/>
    </location>
</feature>
<dbReference type="EMBL" id="JAFBMS010001397">
    <property type="protein sequence ID" value="KAG9329195.1"/>
    <property type="molecule type" value="Genomic_DNA"/>
</dbReference>
<dbReference type="GO" id="GO:0008289">
    <property type="term" value="F:lipid binding"/>
    <property type="evidence" value="ECO:0007669"/>
    <property type="project" value="UniProtKB-KW"/>
</dbReference>
<keyword evidence="10" id="KW-0677">Repeat</keyword>